<name>A0A371CVW7_9APHY</name>
<keyword evidence="5 11" id="KW-0645">Protease</keyword>
<dbReference type="InterPro" id="IPR050819">
    <property type="entry name" value="Tripeptidyl-peptidase_I"/>
</dbReference>
<evidence type="ECO:0000259" key="13">
    <source>
        <dbReference type="PROSITE" id="PS51695"/>
    </source>
</evidence>
<dbReference type="GO" id="GO:0008240">
    <property type="term" value="F:tripeptidyl-peptidase activity"/>
    <property type="evidence" value="ECO:0007669"/>
    <property type="project" value="TreeGrafter"/>
</dbReference>
<dbReference type="PANTHER" id="PTHR14218">
    <property type="entry name" value="PROTEASE S8 TRIPEPTIDYL PEPTIDASE I CLN2"/>
    <property type="match status" value="1"/>
</dbReference>
<evidence type="ECO:0000256" key="5">
    <source>
        <dbReference type="ARBA" id="ARBA00022670"/>
    </source>
</evidence>
<dbReference type="Proteomes" id="UP000256964">
    <property type="component" value="Unassembled WGS sequence"/>
</dbReference>
<dbReference type="SUPFAM" id="SSF52743">
    <property type="entry name" value="Subtilisin-like"/>
    <property type="match status" value="1"/>
</dbReference>
<dbReference type="CDD" id="cd11377">
    <property type="entry name" value="Pro-peptidase_S53"/>
    <property type="match status" value="1"/>
</dbReference>
<dbReference type="GO" id="GO:0006508">
    <property type="term" value="P:proteolysis"/>
    <property type="evidence" value="ECO:0007669"/>
    <property type="project" value="UniProtKB-KW"/>
</dbReference>
<evidence type="ECO:0000256" key="7">
    <source>
        <dbReference type="ARBA" id="ARBA00022801"/>
    </source>
</evidence>
<keyword evidence="7 11" id="KW-0378">Hydrolase</keyword>
<evidence type="ECO:0000256" key="6">
    <source>
        <dbReference type="ARBA" id="ARBA00022723"/>
    </source>
</evidence>
<comment type="subcellular location">
    <subcellularLocation>
        <location evidence="3">Secreted</location>
        <location evidence="3">Extracellular space</location>
    </subcellularLocation>
</comment>
<dbReference type="EC" id="3.4.14.10" evidence="4"/>
<feature type="active site" description="Charge relay system" evidence="11">
    <location>
        <position position="494"/>
    </location>
</feature>
<feature type="active site" description="Charge relay system" evidence="11">
    <location>
        <position position="293"/>
    </location>
</feature>
<dbReference type="PANTHER" id="PTHR14218:SF15">
    <property type="entry name" value="TRIPEPTIDYL-PEPTIDASE 1"/>
    <property type="match status" value="1"/>
</dbReference>
<dbReference type="Gene3D" id="3.40.50.200">
    <property type="entry name" value="Peptidase S8/S53 domain"/>
    <property type="match status" value="1"/>
</dbReference>
<comment type="catalytic activity">
    <reaction evidence="1">
        <text>Release of an N-terminal tripeptide from a polypeptide.</text>
        <dbReference type="EC" id="3.4.14.10"/>
    </reaction>
</comment>
<dbReference type="GO" id="GO:0046872">
    <property type="term" value="F:metal ion binding"/>
    <property type="evidence" value="ECO:0007669"/>
    <property type="project" value="UniProtKB-UniRule"/>
</dbReference>
<evidence type="ECO:0000256" key="1">
    <source>
        <dbReference type="ARBA" id="ARBA00001910"/>
    </source>
</evidence>
<evidence type="ECO:0000256" key="12">
    <source>
        <dbReference type="SAM" id="SignalP"/>
    </source>
</evidence>
<sequence length="612" mass="65278">MLMMFLALPLFLVSLAWGVRSLPGSFGDSDLVVRSQLPTAPRGFIPRSYAVLPDELVHLTIALPQNNISGLHAALLEVSNPDHPNYGRHLSKEEVERLVAPPLESVRAVTEWLKSNGVSSTGASASGDMIHVEVPIAQANALFGANFTMYMHESTNSTMLRTLAYAIPRQLQDHISYVYPTTQFIPPTRRAMSRSSQGRAWRDRRDLEVSSSCDDTITPECLQAMYSIPTVPPTAPNNSLYVTGFGGQVANADDVQQFLSQLRPDIKNGSFKTVSVDGSKLDDSKGTDEADFDIEYSVGLATGVPTTLLTSAKKSRGIILEDLMDMTNFLLAQDEPPLVVSTSYLFTEADVGKELAESLCNSYAQLGARGTSVIFASGDCGVAGGFLGDPAECDGKSFVPTFPSTCPFVTSVGATKGINPAVAASFTSGGFSNFFPRPSYQETAVQTYLNRSALGDGHSGRYNATGRAYPDVSVHGVDYLYNLGGKFSSAYGTSTSTPAFASIIALLNDRLLSAGKPPLGFLNPLLYSRGVAAFTDVTAGSNPGCGTEGFPADVGWDPVTGLGTPDFEKLLDVVTGTRNARNAQNGAIRTTDTGFALLFCAWTLGSALFLDY</sequence>
<keyword evidence="9 11" id="KW-0106">Calcium</keyword>
<proteinExistence type="predicted"/>
<comment type="function">
    <text evidence="2">Secreted tripeptidyl-peptidase which degrades proteins at acidic pHs and is involved in virulence.</text>
</comment>
<evidence type="ECO:0000256" key="9">
    <source>
        <dbReference type="ARBA" id="ARBA00022837"/>
    </source>
</evidence>
<dbReference type="SUPFAM" id="SSF54897">
    <property type="entry name" value="Protease propeptides/inhibitors"/>
    <property type="match status" value="1"/>
</dbReference>
<evidence type="ECO:0000256" key="8">
    <source>
        <dbReference type="ARBA" id="ARBA00022825"/>
    </source>
</evidence>
<evidence type="ECO:0000313" key="14">
    <source>
        <dbReference type="EMBL" id="RDX44428.1"/>
    </source>
</evidence>
<dbReference type="InterPro" id="IPR030400">
    <property type="entry name" value="Sedolisin_dom"/>
</dbReference>
<keyword evidence="12" id="KW-0732">Signal</keyword>
<dbReference type="GO" id="GO:0004252">
    <property type="term" value="F:serine-type endopeptidase activity"/>
    <property type="evidence" value="ECO:0007669"/>
    <property type="project" value="UniProtKB-UniRule"/>
</dbReference>
<dbReference type="OrthoDB" id="2919105at2759"/>
<evidence type="ECO:0000256" key="4">
    <source>
        <dbReference type="ARBA" id="ARBA00012462"/>
    </source>
</evidence>
<feature type="binding site" evidence="11">
    <location>
        <position position="557"/>
    </location>
    <ligand>
        <name>Ca(2+)</name>
        <dbReference type="ChEBI" id="CHEBI:29108"/>
    </ligand>
</feature>
<keyword evidence="6 11" id="KW-0479">Metal-binding</keyword>
<dbReference type="InterPro" id="IPR036852">
    <property type="entry name" value="Peptidase_S8/S53_dom_sf"/>
</dbReference>
<protein>
    <recommendedName>
        <fullName evidence="4">tripeptidyl-peptidase II</fullName>
        <ecNumber evidence="4">3.4.14.10</ecNumber>
    </recommendedName>
</protein>
<accession>A0A371CVW7</accession>
<evidence type="ECO:0000256" key="11">
    <source>
        <dbReference type="PROSITE-ProRule" id="PRU01032"/>
    </source>
</evidence>
<organism evidence="14 15">
    <name type="scientific">Lentinus brumalis</name>
    <dbReference type="NCBI Taxonomy" id="2498619"/>
    <lineage>
        <taxon>Eukaryota</taxon>
        <taxon>Fungi</taxon>
        <taxon>Dikarya</taxon>
        <taxon>Basidiomycota</taxon>
        <taxon>Agaricomycotina</taxon>
        <taxon>Agaricomycetes</taxon>
        <taxon>Polyporales</taxon>
        <taxon>Polyporaceae</taxon>
        <taxon>Lentinus</taxon>
    </lineage>
</organism>
<evidence type="ECO:0000256" key="10">
    <source>
        <dbReference type="ARBA" id="ARBA00023145"/>
    </source>
</evidence>
<keyword evidence="10" id="KW-0865">Zymogen</keyword>
<dbReference type="InterPro" id="IPR000209">
    <property type="entry name" value="Peptidase_S8/S53_dom"/>
</dbReference>
<dbReference type="InterPro" id="IPR015366">
    <property type="entry name" value="S53_propep"/>
</dbReference>
<feature type="binding site" evidence="11">
    <location>
        <position position="536"/>
    </location>
    <ligand>
        <name>Ca(2+)</name>
        <dbReference type="ChEBI" id="CHEBI:29108"/>
    </ligand>
</feature>
<dbReference type="Pfam" id="PF00082">
    <property type="entry name" value="Peptidase_S8"/>
    <property type="match status" value="1"/>
</dbReference>
<feature type="active site" description="Charge relay system" evidence="11">
    <location>
        <position position="289"/>
    </location>
</feature>
<evidence type="ECO:0000313" key="15">
    <source>
        <dbReference type="Proteomes" id="UP000256964"/>
    </source>
</evidence>
<evidence type="ECO:0000256" key="3">
    <source>
        <dbReference type="ARBA" id="ARBA00004239"/>
    </source>
</evidence>
<dbReference type="EMBL" id="KZ857450">
    <property type="protein sequence ID" value="RDX44428.1"/>
    <property type="molecule type" value="Genomic_DNA"/>
</dbReference>
<feature type="signal peptide" evidence="12">
    <location>
        <begin position="1"/>
        <end position="18"/>
    </location>
</feature>
<keyword evidence="15" id="KW-1185">Reference proteome</keyword>
<keyword evidence="8 11" id="KW-0720">Serine protease</keyword>
<dbReference type="Pfam" id="PF09286">
    <property type="entry name" value="Pro-kuma_activ"/>
    <property type="match status" value="1"/>
</dbReference>
<dbReference type="STRING" id="139420.A0A371CVW7"/>
<feature type="domain" description="Peptidase S53" evidence="13">
    <location>
        <begin position="216"/>
        <end position="577"/>
    </location>
</feature>
<dbReference type="CDD" id="cd04056">
    <property type="entry name" value="Peptidases_S53"/>
    <property type="match status" value="1"/>
</dbReference>
<feature type="binding site" evidence="11">
    <location>
        <position position="555"/>
    </location>
    <ligand>
        <name>Ca(2+)</name>
        <dbReference type="ChEBI" id="CHEBI:29108"/>
    </ligand>
</feature>
<feature type="binding site" evidence="11">
    <location>
        <position position="537"/>
    </location>
    <ligand>
        <name>Ca(2+)</name>
        <dbReference type="ChEBI" id="CHEBI:29108"/>
    </ligand>
</feature>
<reference evidence="14 15" key="1">
    <citation type="journal article" date="2018" name="Biotechnol. Biofuels">
        <title>Integrative visual omics of the white-rot fungus Polyporus brumalis exposes the biotechnological potential of its oxidative enzymes for delignifying raw plant biomass.</title>
        <authorList>
            <person name="Miyauchi S."/>
            <person name="Rancon A."/>
            <person name="Drula E."/>
            <person name="Hage H."/>
            <person name="Chaduli D."/>
            <person name="Favel A."/>
            <person name="Grisel S."/>
            <person name="Henrissat B."/>
            <person name="Herpoel-Gimbert I."/>
            <person name="Ruiz-Duenas F.J."/>
            <person name="Chevret D."/>
            <person name="Hainaut M."/>
            <person name="Lin J."/>
            <person name="Wang M."/>
            <person name="Pangilinan J."/>
            <person name="Lipzen A."/>
            <person name="Lesage-Meessen L."/>
            <person name="Navarro D."/>
            <person name="Riley R."/>
            <person name="Grigoriev I.V."/>
            <person name="Zhou S."/>
            <person name="Raouche S."/>
            <person name="Rosso M.N."/>
        </authorList>
    </citation>
    <scope>NUCLEOTIDE SEQUENCE [LARGE SCALE GENOMIC DNA]</scope>
    <source>
        <strain evidence="14 15">BRFM 1820</strain>
    </source>
</reference>
<evidence type="ECO:0000256" key="2">
    <source>
        <dbReference type="ARBA" id="ARBA00002451"/>
    </source>
</evidence>
<feature type="chain" id="PRO_5017018392" description="tripeptidyl-peptidase II" evidence="12">
    <location>
        <begin position="19"/>
        <end position="612"/>
    </location>
</feature>
<dbReference type="PROSITE" id="PS51695">
    <property type="entry name" value="SEDOLISIN"/>
    <property type="match status" value="1"/>
</dbReference>
<dbReference type="GO" id="GO:0005576">
    <property type="term" value="C:extracellular region"/>
    <property type="evidence" value="ECO:0007669"/>
    <property type="project" value="UniProtKB-SubCell"/>
</dbReference>
<dbReference type="SMART" id="SM00944">
    <property type="entry name" value="Pro-kuma_activ"/>
    <property type="match status" value="1"/>
</dbReference>
<gene>
    <name evidence="14" type="ORF">OH76DRAFT_1099642</name>
</gene>
<dbReference type="AlphaFoldDB" id="A0A371CVW7"/>
<comment type="cofactor">
    <cofactor evidence="11">
        <name>Ca(2+)</name>
        <dbReference type="ChEBI" id="CHEBI:29108"/>
    </cofactor>
    <text evidence="11">Binds 1 Ca(2+) ion per subunit.</text>
</comment>